<evidence type="ECO:0000256" key="9">
    <source>
        <dbReference type="RuleBase" id="RU362068"/>
    </source>
</evidence>
<dbReference type="PANTHER" id="PTHR21708:SF26">
    <property type="entry name" value="2-DEHYDROPANTOATE 2-REDUCTASE"/>
    <property type="match status" value="1"/>
</dbReference>
<dbReference type="EC" id="1.1.1.169" evidence="3 9"/>
<dbReference type="InterPro" id="IPR013752">
    <property type="entry name" value="KPA_reductase"/>
</dbReference>
<gene>
    <name evidence="12" type="ORF">H5P27_07935</name>
</gene>
<dbReference type="GO" id="GO:0015940">
    <property type="term" value="P:pantothenate biosynthetic process"/>
    <property type="evidence" value="ECO:0007669"/>
    <property type="project" value="UniProtKB-UniPathway"/>
</dbReference>
<dbReference type="EMBL" id="JACHVC010000007">
    <property type="protein sequence ID" value="MBC2605971.1"/>
    <property type="molecule type" value="Genomic_DNA"/>
</dbReference>
<reference evidence="12 13" key="1">
    <citation type="submission" date="2020-07" db="EMBL/GenBank/DDBJ databases">
        <authorList>
            <person name="Feng X."/>
        </authorList>
    </citation>
    <scope>NUCLEOTIDE SEQUENCE [LARGE SCALE GENOMIC DNA]</scope>
    <source>
        <strain evidence="12 13">JCM23202</strain>
    </source>
</reference>
<comment type="pathway">
    <text evidence="1 9">Cofactor biosynthesis; (R)-pantothenate biosynthesis; (R)-pantoate from 3-methyl-2-oxobutanoate: step 2/2.</text>
</comment>
<dbReference type="Pfam" id="PF08546">
    <property type="entry name" value="ApbA_C"/>
    <property type="match status" value="1"/>
</dbReference>
<keyword evidence="13" id="KW-1185">Reference proteome</keyword>
<dbReference type="SUPFAM" id="SSF51735">
    <property type="entry name" value="NAD(P)-binding Rossmann-fold domains"/>
    <property type="match status" value="1"/>
</dbReference>
<evidence type="ECO:0000313" key="13">
    <source>
        <dbReference type="Proteomes" id="UP000526501"/>
    </source>
</evidence>
<feature type="domain" description="Ketopantoate reductase N-terminal" evidence="10">
    <location>
        <begin position="4"/>
        <end position="144"/>
    </location>
</feature>
<dbReference type="GO" id="GO:0005737">
    <property type="term" value="C:cytoplasm"/>
    <property type="evidence" value="ECO:0007669"/>
    <property type="project" value="TreeGrafter"/>
</dbReference>
<organism evidence="12 13">
    <name type="scientific">Pelagicoccus albus</name>
    <dbReference type="NCBI Taxonomy" id="415222"/>
    <lineage>
        <taxon>Bacteria</taxon>
        <taxon>Pseudomonadati</taxon>
        <taxon>Verrucomicrobiota</taxon>
        <taxon>Opitutia</taxon>
        <taxon>Puniceicoccales</taxon>
        <taxon>Pelagicoccaceae</taxon>
        <taxon>Pelagicoccus</taxon>
    </lineage>
</organism>
<feature type="domain" description="Ketopantoate reductase C-terminal" evidence="11">
    <location>
        <begin position="167"/>
        <end position="288"/>
    </location>
</feature>
<dbReference type="SUPFAM" id="SSF48179">
    <property type="entry name" value="6-phosphogluconate dehydrogenase C-terminal domain-like"/>
    <property type="match status" value="1"/>
</dbReference>
<protein>
    <recommendedName>
        <fullName evidence="4 9">2-dehydropantoate 2-reductase</fullName>
        <ecNumber evidence="3 9">1.1.1.169</ecNumber>
    </recommendedName>
    <alternativeName>
        <fullName evidence="7 9">Ketopantoate reductase</fullName>
    </alternativeName>
</protein>
<evidence type="ECO:0000256" key="2">
    <source>
        <dbReference type="ARBA" id="ARBA00007870"/>
    </source>
</evidence>
<evidence type="ECO:0000259" key="11">
    <source>
        <dbReference type="Pfam" id="PF08546"/>
    </source>
</evidence>
<comment type="caution">
    <text evidence="12">The sequence shown here is derived from an EMBL/GenBank/DDBJ whole genome shotgun (WGS) entry which is preliminary data.</text>
</comment>
<dbReference type="AlphaFoldDB" id="A0A7X1B5C8"/>
<evidence type="ECO:0000256" key="8">
    <source>
        <dbReference type="ARBA" id="ARBA00048793"/>
    </source>
</evidence>
<dbReference type="RefSeq" id="WP_185659857.1">
    <property type="nucleotide sequence ID" value="NZ_CAWPOO010000007.1"/>
</dbReference>
<dbReference type="GO" id="GO:0008677">
    <property type="term" value="F:2-dehydropantoate 2-reductase activity"/>
    <property type="evidence" value="ECO:0007669"/>
    <property type="project" value="UniProtKB-EC"/>
</dbReference>
<dbReference type="InterPro" id="IPR051402">
    <property type="entry name" value="KPR-Related"/>
</dbReference>
<evidence type="ECO:0000256" key="5">
    <source>
        <dbReference type="ARBA" id="ARBA00022857"/>
    </source>
</evidence>
<dbReference type="NCBIfam" id="TIGR00745">
    <property type="entry name" value="apbA_panE"/>
    <property type="match status" value="1"/>
</dbReference>
<keyword evidence="9" id="KW-0566">Pantothenate biosynthesis</keyword>
<dbReference type="UniPathway" id="UPA00028">
    <property type="reaction ID" value="UER00004"/>
</dbReference>
<comment type="catalytic activity">
    <reaction evidence="8 9">
        <text>(R)-pantoate + NADP(+) = 2-dehydropantoate + NADPH + H(+)</text>
        <dbReference type="Rhea" id="RHEA:16233"/>
        <dbReference type="ChEBI" id="CHEBI:11561"/>
        <dbReference type="ChEBI" id="CHEBI:15378"/>
        <dbReference type="ChEBI" id="CHEBI:15980"/>
        <dbReference type="ChEBI" id="CHEBI:57783"/>
        <dbReference type="ChEBI" id="CHEBI:58349"/>
        <dbReference type="EC" id="1.1.1.169"/>
    </reaction>
</comment>
<dbReference type="InterPro" id="IPR013328">
    <property type="entry name" value="6PGD_dom2"/>
</dbReference>
<dbReference type="Gene3D" id="3.40.50.720">
    <property type="entry name" value="NAD(P)-binding Rossmann-like Domain"/>
    <property type="match status" value="1"/>
</dbReference>
<keyword evidence="5 9" id="KW-0521">NADP</keyword>
<sequence>MPSVAIIGPGAIGGTLASFLLKNPKNTVSICARTLFEKLEISSGGETTYHPVTVHTDPSETEPADWIVLATKTYQIPQASSWFDNLSNQETKVAVVQNGVEHLANLEGIFPADRIVPVIIDCPAERKSHGQIIRHGDVRIDIPNSANSLAFSQLFTNPAVKVNLTDDWTSAAWNKLCINAAGAISALVNRPANIAADRRAAEIMKSLIQECIAVGRAEGAKLDERIIPKIIASAAAAPDGSMNSLHADLVAHRPMEWDARNGVIYRLGQKHGIPTPYNQLAAQLLSLLESK</sequence>
<comment type="similarity">
    <text evidence="2 9">Belongs to the ketopantoate reductase family.</text>
</comment>
<accession>A0A7X1B5C8</accession>
<dbReference type="Pfam" id="PF02558">
    <property type="entry name" value="ApbA"/>
    <property type="match status" value="1"/>
</dbReference>
<dbReference type="InterPro" id="IPR013332">
    <property type="entry name" value="KPR_N"/>
</dbReference>
<evidence type="ECO:0000256" key="3">
    <source>
        <dbReference type="ARBA" id="ARBA00013014"/>
    </source>
</evidence>
<dbReference type="PANTHER" id="PTHR21708">
    <property type="entry name" value="PROBABLE 2-DEHYDROPANTOATE 2-REDUCTASE"/>
    <property type="match status" value="1"/>
</dbReference>
<evidence type="ECO:0000259" key="10">
    <source>
        <dbReference type="Pfam" id="PF02558"/>
    </source>
</evidence>
<evidence type="ECO:0000313" key="12">
    <source>
        <dbReference type="EMBL" id="MBC2605971.1"/>
    </source>
</evidence>
<dbReference type="InterPro" id="IPR036291">
    <property type="entry name" value="NAD(P)-bd_dom_sf"/>
</dbReference>
<evidence type="ECO:0000256" key="7">
    <source>
        <dbReference type="ARBA" id="ARBA00032024"/>
    </source>
</evidence>
<dbReference type="NCBIfam" id="NF005091">
    <property type="entry name" value="PRK06522.2-2"/>
    <property type="match status" value="1"/>
</dbReference>
<dbReference type="Gene3D" id="1.10.1040.10">
    <property type="entry name" value="N-(1-d-carboxylethyl)-l-norvaline Dehydrogenase, domain 2"/>
    <property type="match status" value="1"/>
</dbReference>
<dbReference type="Proteomes" id="UP000526501">
    <property type="component" value="Unassembled WGS sequence"/>
</dbReference>
<comment type="function">
    <text evidence="9">Catalyzes the NADPH-dependent reduction of ketopantoate into pantoic acid.</text>
</comment>
<dbReference type="InterPro" id="IPR003710">
    <property type="entry name" value="ApbA"/>
</dbReference>
<name>A0A7X1B5C8_9BACT</name>
<evidence type="ECO:0000256" key="1">
    <source>
        <dbReference type="ARBA" id="ARBA00004994"/>
    </source>
</evidence>
<proteinExistence type="inferred from homology"/>
<keyword evidence="6 9" id="KW-0560">Oxidoreductase</keyword>
<evidence type="ECO:0000256" key="4">
    <source>
        <dbReference type="ARBA" id="ARBA00019465"/>
    </source>
</evidence>
<evidence type="ECO:0000256" key="6">
    <source>
        <dbReference type="ARBA" id="ARBA00023002"/>
    </source>
</evidence>
<dbReference type="InterPro" id="IPR008927">
    <property type="entry name" value="6-PGluconate_DH-like_C_sf"/>
</dbReference>